<name>A0A3B1BXQ4_9ZZZZ</name>
<organism evidence="1">
    <name type="scientific">hydrothermal vent metagenome</name>
    <dbReference type="NCBI Taxonomy" id="652676"/>
    <lineage>
        <taxon>unclassified sequences</taxon>
        <taxon>metagenomes</taxon>
        <taxon>ecological metagenomes</taxon>
    </lineage>
</organism>
<dbReference type="SUPFAM" id="SSF51126">
    <property type="entry name" value="Pectin lyase-like"/>
    <property type="match status" value="1"/>
</dbReference>
<evidence type="ECO:0000313" key="1">
    <source>
        <dbReference type="EMBL" id="VAX19291.1"/>
    </source>
</evidence>
<dbReference type="InterPro" id="IPR011050">
    <property type="entry name" value="Pectin_lyase_fold/virulence"/>
</dbReference>
<sequence length="164" mass="17189">MVRNMILGYIILLLVTATANVSFAVNFIVNTTGDGENNAVTGDLDITDSLKIIGANRDTTIINGNGSDRVFHLYSSMIVSGVTITNGDATGNSDGDRDGGGIFVNYNFGVTINITNTVITANRARRGGGISHNTAQPFTIVNSSITSNTAPLGGGIYNYVHSSR</sequence>
<dbReference type="EMBL" id="UOGE01000043">
    <property type="protein sequence ID" value="VAX19291.1"/>
    <property type="molecule type" value="Genomic_DNA"/>
</dbReference>
<evidence type="ECO:0008006" key="2">
    <source>
        <dbReference type="Google" id="ProtNLM"/>
    </source>
</evidence>
<gene>
    <name evidence="1" type="ORF">MNBD_NITROSPINAE02-1872</name>
</gene>
<dbReference type="AlphaFoldDB" id="A0A3B1BXQ4"/>
<proteinExistence type="predicted"/>
<reference evidence="1" key="1">
    <citation type="submission" date="2018-06" db="EMBL/GenBank/DDBJ databases">
        <authorList>
            <person name="Zhirakovskaya E."/>
        </authorList>
    </citation>
    <scope>NUCLEOTIDE SEQUENCE</scope>
</reference>
<accession>A0A3B1BXQ4</accession>
<protein>
    <recommendedName>
        <fullName evidence="2">Right handed beta helix domain-containing protein</fullName>
    </recommendedName>
</protein>